<protein>
    <recommendedName>
        <fullName evidence="2">Peptidase S24/S26A/S26B/S26C domain-containing protein</fullName>
    </recommendedName>
</protein>
<reference evidence="3 4" key="1">
    <citation type="journal article" date="2016" name="Nat. Commun.">
        <title>Thousands of microbial genomes shed light on interconnected biogeochemical processes in an aquifer system.</title>
        <authorList>
            <person name="Anantharaman K."/>
            <person name="Brown C.T."/>
            <person name="Hug L.A."/>
            <person name="Sharon I."/>
            <person name="Castelle C.J."/>
            <person name="Probst A.J."/>
            <person name="Thomas B.C."/>
            <person name="Singh A."/>
            <person name="Wilkins M.J."/>
            <person name="Karaoz U."/>
            <person name="Brodie E.L."/>
            <person name="Williams K.H."/>
            <person name="Hubbard S.S."/>
            <person name="Banfield J.F."/>
        </authorList>
    </citation>
    <scope>NUCLEOTIDE SEQUENCE [LARGE SCALE GENOMIC DNA]</scope>
</reference>
<dbReference type="InterPro" id="IPR015927">
    <property type="entry name" value="Peptidase_S24_S26A/B/C"/>
</dbReference>
<accession>A0A1F5G7N4</accession>
<evidence type="ECO:0000259" key="2">
    <source>
        <dbReference type="Pfam" id="PF00717"/>
    </source>
</evidence>
<dbReference type="Proteomes" id="UP000179102">
    <property type="component" value="Unassembled WGS sequence"/>
</dbReference>
<comment type="subcellular location">
    <subcellularLocation>
        <location evidence="1">Endomembrane system</location>
    </subcellularLocation>
</comment>
<evidence type="ECO:0000256" key="1">
    <source>
        <dbReference type="ARBA" id="ARBA00004308"/>
    </source>
</evidence>
<comment type="caution">
    <text evidence="3">The sequence shown here is derived from an EMBL/GenBank/DDBJ whole genome shotgun (WGS) entry which is preliminary data.</text>
</comment>
<evidence type="ECO:0000313" key="4">
    <source>
        <dbReference type="Proteomes" id="UP000179102"/>
    </source>
</evidence>
<evidence type="ECO:0000313" key="3">
    <source>
        <dbReference type="EMBL" id="OGD87861.1"/>
    </source>
</evidence>
<dbReference type="Pfam" id="PF00717">
    <property type="entry name" value="Peptidase_S24"/>
    <property type="match status" value="1"/>
</dbReference>
<gene>
    <name evidence="3" type="ORF">A2870_01245</name>
</gene>
<dbReference type="InterPro" id="IPR036286">
    <property type="entry name" value="LexA/Signal_pep-like_sf"/>
</dbReference>
<dbReference type="InterPro" id="IPR019533">
    <property type="entry name" value="Peptidase_S26"/>
</dbReference>
<dbReference type="GO" id="GO:0004252">
    <property type="term" value="F:serine-type endopeptidase activity"/>
    <property type="evidence" value="ECO:0007669"/>
    <property type="project" value="InterPro"/>
</dbReference>
<dbReference type="SUPFAM" id="SSF51306">
    <property type="entry name" value="LexA/Signal peptidase"/>
    <property type="match status" value="1"/>
</dbReference>
<name>A0A1F5G7N4_9BACT</name>
<sequence>MKLFPVSMFVVRGKSMIPDYKPGDYVITFNWTDVRAGDVVIFKLNEKNYIKRVRKTLKGLVEVAGDNEKESSKIGPVKRSDIIGRVVLLY</sequence>
<dbReference type="Gene3D" id="2.10.109.10">
    <property type="entry name" value="Umud Fragment, subunit A"/>
    <property type="match status" value="1"/>
</dbReference>
<proteinExistence type="predicted"/>
<dbReference type="AlphaFoldDB" id="A0A1F5G7N4"/>
<dbReference type="STRING" id="1797711.A2870_01245"/>
<feature type="domain" description="Peptidase S24/S26A/S26B/S26C" evidence="2">
    <location>
        <begin position="8"/>
        <end position="87"/>
    </location>
</feature>
<dbReference type="CDD" id="cd06530">
    <property type="entry name" value="S26_SPase_I"/>
    <property type="match status" value="1"/>
</dbReference>
<dbReference type="GO" id="GO:0012505">
    <property type="term" value="C:endomembrane system"/>
    <property type="evidence" value="ECO:0007669"/>
    <property type="project" value="UniProtKB-SubCell"/>
</dbReference>
<organism evidence="3 4">
    <name type="scientific">Candidatus Curtissbacteria bacterium RIFCSPHIGHO2_01_FULL_41_11</name>
    <dbReference type="NCBI Taxonomy" id="1797711"/>
    <lineage>
        <taxon>Bacteria</taxon>
        <taxon>Candidatus Curtissiibacteriota</taxon>
    </lineage>
</organism>
<dbReference type="EMBL" id="MFAZ01000008">
    <property type="protein sequence ID" value="OGD87861.1"/>
    <property type="molecule type" value="Genomic_DNA"/>
</dbReference>
<dbReference type="GO" id="GO:0006465">
    <property type="term" value="P:signal peptide processing"/>
    <property type="evidence" value="ECO:0007669"/>
    <property type="project" value="InterPro"/>
</dbReference>